<sequence>MRETWRWFGPNDEISISEIRQTGAAGIVTALHHVPSGDVWGKEDIQKRKCEVATLPDGTKSGLAWDVVESLPVSEAIKTQAPEMKGHIAAYKESLRNLAECGLEVICYNFMPVLDWTRTNLAYQLPNGGTAMMFDLVDFAAFDVHILKRPEASEEFSASILEAARARFEGMCQDKKQAMVDNIVAGLPGAAETWTLNDVRECLGTYSGITAKKLRSNLFDFLGEVVPTAEALGLRLCCHPDDPPFSLLGLPRVVSNLDDYAQLVASIDSPANGITLCTGSLGVSADFDPVDFVDQLGSKVHFCHLRNTTRLQPSDACKTSFFEDEHLGGDVDMAATISALVDEERRRKSQGRSDWEIPMRADHGHSLLSDLDRPVMPGYPLVGRLKGLAELRGVMASVVR</sequence>
<dbReference type="EMBL" id="SMGR01000003">
    <property type="protein sequence ID" value="TCL00784.1"/>
    <property type="molecule type" value="Genomic_DNA"/>
</dbReference>
<evidence type="ECO:0000256" key="1">
    <source>
        <dbReference type="ARBA" id="ARBA00001794"/>
    </source>
</evidence>
<dbReference type="EC" id="4.2.1.8" evidence="5 9"/>
<evidence type="ECO:0000256" key="9">
    <source>
        <dbReference type="HAMAP-Rule" id="MF_00106"/>
    </source>
</evidence>
<evidence type="ECO:0000313" key="10">
    <source>
        <dbReference type="EMBL" id="TCL00784.1"/>
    </source>
</evidence>
<comment type="pathway">
    <text evidence="3 9">Carbohydrate metabolism; pentose and glucuronate interconversion.</text>
</comment>
<dbReference type="GO" id="GO:0008198">
    <property type="term" value="F:ferrous iron binding"/>
    <property type="evidence" value="ECO:0007669"/>
    <property type="project" value="TreeGrafter"/>
</dbReference>
<evidence type="ECO:0000313" key="11">
    <source>
        <dbReference type="Proteomes" id="UP000295673"/>
    </source>
</evidence>
<comment type="caution">
    <text evidence="10">The sequence shown here is derived from an EMBL/GenBank/DDBJ whole genome shotgun (WGS) entry which is preliminary data.</text>
</comment>
<dbReference type="SUPFAM" id="SSF51658">
    <property type="entry name" value="Xylose isomerase-like"/>
    <property type="match status" value="1"/>
</dbReference>
<keyword evidence="8 9" id="KW-0456">Lyase</keyword>
<reference evidence="10 11" key="1">
    <citation type="submission" date="2019-03" db="EMBL/GenBank/DDBJ databases">
        <title>Genomic Encyclopedia of Archaeal and Bacterial Type Strains, Phase II (KMG-II): from individual species to whole genera.</title>
        <authorList>
            <person name="Goeker M."/>
        </authorList>
    </citation>
    <scope>NUCLEOTIDE SEQUENCE [LARGE SCALE GENOMIC DNA]</scope>
    <source>
        <strain evidence="10 11">DSM 26433</strain>
    </source>
</reference>
<dbReference type="PANTHER" id="PTHR30387:SF2">
    <property type="entry name" value="MANNONATE DEHYDRATASE"/>
    <property type="match status" value="1"/>
</dbReference>
<keyword evidence="7 9" id="KW-0464">Manganese</keyword>
<evidence type="ECO:0000256" key="3">
    <source>
        <dbReference type="ARBA" id="ARBA00004892"/>
    </source>
</evidence>
<dbReference type="OrthoDB" id="9780250at2"/>
<dbReference type="NCBIfam" id="TIGR00695">
    <property type="entry name" value="uxuA"/>
    <property type="match status" value="1"/>
</dbReference>
<comment type="similarity">
    <text evidence="4 9">Belongs to the mannonate dehydratase family.</text>
</comment>
<comment type="function">
    <text evidence="2 9">Catalyzes the dehydration of D-mannonate.</text>
</comment>
<evidence type="ECO:0000256" key="5">
    <source>
        <dbReference type="ARBA" id="ARBA00012927"/>
    </source>
</evidence>
<dbReference type="NCBIfam" id="NF003027">
    <property type="entry name" value="PRK03906.1"/>
    <property type="match status" value="1"/>
</dbReference>
<comment type="cofactor">
    <cofactor evidence="9">
        <name>Fe(2+)</name>
        <dbReference type="ChEBI" id="CHEBI:29033"/>
    </cofactor>
    <cofactor evidence="9">
        <name>Mn(2+)</name>
        <dbReference type="ChEBI" id="CHEBI:29035"/>
    </cofactor>
</comment>
<dbReference type="Proteomes" id="UP000295673">
    <property type="component" value="Unassembled WGS sequence"/>
</dbReference>
<dbReference type="InterPro" id="IPR004628">
    <property type="entry name" value="Man_deHydtase"/>
</dbReference>
<name>A0A4V2Q250_9RHOB</name>
<keyword evidence="11" id="KW-1185">Reference proteome</keyword>
<protein>
    <recommendedName>
        <fullName evidence="5 9">Mannonate dehydratase</fullName>
        <ecNumber evidence="5 9">4.2.1.8</ecNumber>
    </recommendedName>
    <alternativeName>
        <fullName evidence="9">D-mannonate hydro-lyase</fullName>
    </alternativeName>
</protein>
<dbReference type="PANTHER" id="PTHR30387">
    <property type="entry name" value="MANNONATE DEHYDRATASE"/>
    <property type="match status" value="1"/>
</dbReference>
<evidence type="ECO:0000256" key="6">
    <source>
        <dbReference type="ARBA" id="ARBA00023004"/>
    </source>
</evidence>
<dbReference type="HAMAP" id="MF_00106">
    <property type="entry name" value="UxuA"/>
    <property type="match status" value="1"/>
</dbReference>
<dbReference type="Gene3D" id="3.20.20.150">
    <property type="entry name" value="Divalent-metal-dependent TIM barrel enzymes"/>
    <property type="match status" value="1"/>
</dbReference>
<keyword evidence="6 9" id="KW-0408">Iron</keyword>
<gene>
    <name evidence="9" type="primary">uxuA</name>
    <name evidence="10" type="ORF">BXY66_3431</name>
</gene>
<dbReference type="GO" id="GO:0042840">
    <property type="term" value="P:D-glucuronate catabolic process"/>
    <property type="evidence" value="ECO:0007669"/>
    <property type="project" value="TreeGrafter"/>
</dbReference>
<accession>A0A4V2Q250</accession>
<dbReference type="InterPro" id="IPR036237">
    <property type="entry name" value="Xyl_isomerase-like_sf"/>
</dbReference>
<dbReference type="PIRSF" id="PIRSF016049">
    <property type="entry name" value="Man_dehyd"/>
    <property type="match status" value="1"/>
</dbReference>
<evidence type="ECO:0000256" key="2">
    <source>
        <dbReference type="ARBA" id="ARBA00002713"/>
    </source>
</evidence>
<comment type="catalytic activity">
    <reaction evidence="1 9">
        <text>D-mannonate = 2-dehydro-3-deoxy-D-gluconate + H2O</text>
        <dbReference type="Rhea" id="RHEA:20097"/>
        <dbReference type="ChEBI" id="CHEBI:15377"/>
        <dbReference type="ChEBI" id="CHEBI:17767"/>
        <dbReference type="ChEBI" id="CHEBI:57990"/>
        <dbReference type="EC" id="4.2.1.8"/>
    </reaction>
</comment>
<evidence type="ECO:0000256" key="8">
    <source>
        <dbReference type="ARBA" id="ARBA00023239"/>
    </source>
</evidence>
<proteinExistence type="inferred from homology"/>
<dbReference type="GO" id="GO:0030145">
    <property type="term" value="F:manganese ion binding"/>
    <property type="evidence" value="ECO:0007669"/>
    <property type="project" value="TreeGrafter"/>
</dbReference>
<dbReference type="Pfam" id="PF03786">
    <property type="entry name" value="UxuA"/>
    <property type="match status" value="1"/>
</dbReference>
<dbReference type="GO" id="GO:0008927">
    <property type="term" value="F:mannonate dehydratase activity"/>
    <property type="evidence" value="ECO:0007669"/>
    <property type="project" value="UniProtKB-UniRule"/>
</dbReference>
<evidence type="ECO:0000256" key="7">
    <source>
        <dbReference type="ARBA" id="ARBA00023211"/>
    </source>
</evidence>
<organism evidence="10 11">
    <name type="scientific">Shimia isoporae</name>
    <dbReference type="NCBI Taxonomy" id="647720"/>
    <lineage>
        <taxon>Bacteria</taxon>
        <taxon>Pseudomonadati</taxon>
        <taxon>Pseudomonadota</taxon>
        <taxon>Alphaproteobacteria</taxon>
        <taxon>Rhodobacterales</taxon>
        <taxon>Roseobacteraceae</taxon>
    </lineage>
</organism>
<dbReference type="AlphaFoldDB" id="A0A4V2Q250"/>
<dbReference type="RefSeq" id="WP_132861533.1">
    <property type="nucleotide sequence ID" value="NZ_SMGR01000003.1"/>
</dbReference>
<dbReference type="UniPathway" id="UPA00246"/>
<evidence type="ECO:0000256" key="4">
    <source>
        <dbReference type="ARBA" id="ARBA00007389"/>
    </source>
</evidence>